<feature type="compositionally biased region" description="Basic and acidic residues" evidence="1">
    <location>
        <begin position="1"/>
        <end position="21"/>
    </location>
</feature>
<evidence type="ECO:0000256" key="1">
    <source>
        <dbReference type="SAM" id="MobiDB-lite"/>
    </source>
</evidence>
<dbReference type="AlphaFoldDB" id="A0AAE1TTN9"/>
<feature type="compositionally biased region" description="Basic and acidic residues" evidence="1">
    <location>
        <begin position="50"/>
        <end position="62"/>
    </location>
</feature>
<reference evidence="2" key="1">
    <citation type="submission" date="2023-11" db="EMBL/GenBank/DDBJ databases">
        <title>Genome assemblies of two species of porcelain crab, Petrolisthes cinctipes and Petrolisthes manimaculis (Anomura: Porcellanidae).</title>
        <authorList>
            <person name="Angst P."/>
        </authorList>
    </citation>
    <scope>NUCLEOTIDE SEQUENCE</scope>
    <source>
        <strain evidence="2">PB745_02</strain>
        <tissue evidence="2">Gill</tissue>
    </source>
</reference>
<evidence type="ECO:0000313" key="2">
    <source>
        <dbReference type="EMBL" id="KAK4294859.1"/>
    </source>
</evidence>
<organism evidence="2 3">
    <name type="scientific">Petrolisthes manimaculis</name>
    <dbReference type="NCBI Taxonomy" id="1843537"/>
    <lineage>
        <taxon>Eukaryota</taxon>
        <taxon>Metazoa</taxon>
        <taxon>Ecdysozoa</taxon>
        <taxon>Arthropoda</taxon>
        <taxon>Crustacea</taxon>
        <taxon>Multicrustacea</taxon>
        <taxon>Malacostraca</taxon>
        <taxon>Eumalacostraca</taxon>
        <taxon>Eucarida</taxon>
        <taxon>Decapoda</taxon>
        <taxon>Pleocyemata</taxon>
        <taxon>Anomura</taxon>
        <taxon>Galatheoidea</taxon>
        <taxon>Porcellanidae</taxon>
        <taxon>Petrolisthes</taxon>
    </lineage>
</organism>
<keyword evidence="3" id="KW-1185">Reference proteome</keyword>
<comment type="caution">
    <text evidence="2">The sequence shown here is derived from an EMBL/GenBank/DDBJ whole genome shotgun (WGS) entry which is preliminary data.</text>
</comment>
<dbReference type="Proteomes" id="UP001292094">
    <property type="component" value="Unassembled WGS sequence"/>
</dbReference>
<accession>A0AAE1TTN9</accession>
<sequence length="76" mass="8503">MGSKLSEDMSSKLNKVKEGKVSSRGRTKKLTRKQASPHKLNQRSSNKKNNTKEKDGEEIKEEVNDGVFVINGVITE</sequence>
<proteinExistence type="predicted"/>
<feature type="compositionally biased region" description="Basic residues" evidence="1">
    <location>
        <begin position="23"/>
        <end position="36"/>
    </location>
</feature>
<name>A0AAE1TTN9_9EUCA</name>
<feature type="region of interest" description="Disordered" evidence="1">
    <location>
        <begin position="1"/>
        <end position="62"/>
    </location>
</feature>
<protein>
    <submittedName>
        <fullName evidence="2">Uncharacterized protein</fullName>
    </submittedName>
</protein>
<dbReference type="EMBL" id="JAWZYT010004191">
    <property type="protein sequence ID" value="KAK4294859.1"/>
    <property type="molecule type" value="Genomic_DNA"/>
</dbReference>
<gene>
    <name evidence="2" type="ORF">Pmani_032539</name>
</gene>
<evidence type="ECO:0000313" key="3">
    <source>
        <dbReference type="Proteomes" id="UP001292094"/>
    </source>
</evidence>